<accession>A0A4Z0P343</accession>
<organism evidence="1 2">
    <name type="scientific">Hymenobacter fodinae</name>
    <dbReference type="NCBI Taxonomy" id="2510796"/>
    <lineage>
        <taxon>Bacteria</taxon>
        <taxon>Pseudomonadati</taxon>
        <taxon>Bacteroidota</taxon>
        <taxon>Cytophagia</taxon>
        <taxon>Cytophagales</taxon>
        <taxon>Hymenobacteraceae</taxon>
        <taxon>Hymenobacter</taxon>
    </lineage>
</organism>
<dbReference type="Proteomes" id="UP000298337">
    <property type="component" value="Unassembled WGS sequence"/>
</dbReference>
<comment type="caution">
    <text evidence="1">The sequence shown here is derived from an EMBL/GenBank/DDBJ whole genome shotgun (WGS) entry which is preliminary data.</text>
</comment>
<name>A0A4Z0P343_9BACT</name>
<gene>
    <name evidence="1" type="ORF">EU556_14500</name>
</gene>
<dbReference type="EMBL" id="SRLA01000003">
    <property type="protein sequence ID" value="TGE06075.1"/>
    <property type="molecule type" value="Genomic_DNA"/>
</dbReference>
<dbReference type="AlphaFoldDB" id="A0A4Z0P343"/>
<keyword evidence="2" id="KW-1185">Reference proteome</keyword>
<proteinExistence type="predicted"/>
<reference evidence="1 2" key="1">
    <citation type="submission" date="2019-04" db="EMBL/GenBank/DDBJ databases">
        <authorList>
            <person name="Feng G."/>
            <person name="Zhang J."/>
            <person name="Zhu H."/>
        </authorList>
    </citation>
    <scope>NUCLEOTIDE SEQUENCE [LARGE SCALE GENOMIC DNA]</scope>
    <source>
        <strain evidence="1 2">92R-1</strain>
    </source>
</reference>
<protein>
    <submittedName>
        <fullName evidence="1">Uncharacterized protein</fullName>
    </submittedName>
</protein>
<evidence type="ECO:0000313" key="1">
    <source>
        <dbReference type="EMBL" id="TGE06075.1"/>
    </source>
</evidence>
<evidence type="ECO:0000313" key="2">
    <source>
        <dbReference type="Proteomes" id="UP000298337"/>
    </source>
</evidence>
<sequence>MGICRVEFAFSLGSPSIEEILLTIWKEHKLQVLVSIVESASIPQKSLSEECVYALTHPKSTSFWGQYVSRYNPIYLFRTTIEGEYFVLLLSEPHFPELMDVVSKALIKLGGEEQGKDQ</sequence>